<evidence type="ECO:0000256" key="1">
    <source>
        <dbReference type="SAM" id="MobiDB-lite"/>
    </source>
</evidence>
<reference evidence="3" key="1">
    <citation type="journal article" date="2013" name="Genome Announc.">
        <title>Draft genome sequence of the basidiomycetous yeast-like fungus Pseudozyma hubeiensis SY62, which produces an abundant amount of the biosurfactant mannosylerythritol lipids.</title>
        <authorList>
            <person name="Konishi M."/>
            <person name="Hatada Y."/>
            <person name="Horiuchi J."/>
        </authorList>
    </citation>
    <scope>NUCLEOTIDE SEQUENCE [LARGE SCALE GENOMIC DNA]</scope>
    <source>
        <strain evidence="3">SY62</strain>
    </source>
</reference>
<proteinExistence type="predicted"/>
<keyword evidence="3" id="KW-1185">Reference proteome</keyword>
<protein>
    <submittedName>
        <fullName evidence="2">RNA12 protein</fullName>
    </submittedName>
</protein>
<evidence type="ECO:0000313" key="2">
    <source>
        <dbReference type="EMBL" id="GAC96623.1"/>
    </source>
</evidence>
<dbReference type="RefSeq" id="XP_012190210.1">
    <property type="nucleotide sequence ID" value="XM_012334820.1"/>
</dbReference>
<dbReference type="EMBL" id="DF238805">
    <property type="protein sequence ID" value="GAC96623.1"/>
    <property type="molecule type" value="Genomic_DNA"/>
</dbReference>
<feature type="region of interest" description="Disordered" evidence="1">
    <location>
        <begin position="22"/>
        <end position="41"/>
    </location>
</feature>
<name>R9P5B4_PSEHS</name>
<dbReference type="GeneID" id="24109489"/>
<dbReference type="Proteomes" id="UP000014071">
    <property type="component" value="Unassembled WGS sequence"/>
</dbReference>
<organism evidence="2 3">
    <name type="scientific">Pseudozyma hubeiensis (strain SY62)</name>
    <name type="common">Yeast</name>
    <dbReference type="NCBI Taxonomy" id="1305764"/>
    <lineage>
        <taxon>Eukaryota</taxon>
        <taxon>Fungi</taxon>
        <taxon>Dikarya</taxon>
        <taxon>Basidiomycota</taxon>
        <taxon>Ustilaginomycotina</taxon>
        <taxon>Ustilaginomycetes</taxon>
        <taxon>Ustilaginales</taxon>
        <taxon>Ustilaginaceae</taxon>
        <taxon>Pseudozyma</taxon>
    </lineage>
</organism>
<evidence type="ECO:0000313" key="3">
    <source>
        <dbReference type="Proteomes" id="UP000014071"/>
    </source>
</evidence>
<dbReference type="HOGENOM" id="CLU_1714116_0_0_1"/>
<sequence>MYARCANARVLQLDKAQVWHSDVSRKGGGHKTPTPTLPLPLPPFTDASLRLDLLRSTLAHSSPLLACDLSISLSQKAVVRLRYIINHGNQTASDPRCRVTFDPEMLLASPAFSRPKRQGLIRSCTNVDARPQQDGEGQSNDLLASSTRSTSRL</sequence>
<gene>
    <name evidence="2" type="ORF">PHSY_004206</name>
</gene>
<accession>R9P5B4</accession>
<dbReference type="AlphaFoldDB" id="R9P5B4"/>
<feature type="compositionally biased region" description="Polar residues" evidence="1">
    <location>
        <begin position="135"/>
        <end position="144"/>
    </location>
</feature>
<feature type="region of interest" description="Disordered" evidence="1">
    <location>
        <begin position="128"/>
        <end position="153"/>
    </location>
</feature>